<dbReference type="PANTHER" id="PTHR47360:SF1">
    <property type="entry name" value="ENDOPEPTIDASE NLPC-RELATED"/>
    <property type="match status" value="1"/>
</dbReference>
<reference evidence="8 9" key="1">
    <citation type="journal article" date="2013" name="Appl. Environ. Microbiol.">
        <title>The genome of the alga-associated marine flavobacterium Formosa agariphila KMM 3901T reveals a broad potential for degradation of algal polysaccharides.</title>
        <authorList>
            <person name="Mann A.J."/>
            <person name="Hahnke R.L."/>
            <person name="Huang S."/>
            <person name="Werner J."/>
            <person name="Xing P."/>
            <person name="Barbeyron T."/>
            <person name="Huettel B."/>
            <person name="Stueber K."/>
            <person name="Reinhardt R."/>
            <person name="Harder J."/>
            <person name="Gloeckner F.O."/>
            <person name="Amann R.I."/>
            <person name="Teeling H."/>
        </authorList>
    </citation>
    <scope>NUCLEOTIDE SEQUENCE [LARGE SCALE GENOMIC DNA]</scope>
    <source>
        <strain evidence="9">DSM 15362 / KCTC 12365 / LMG 23005 / KMM 3901</strain>
    </source>
</reference>
<name>T2KRN2_FORAG</name>
<dbReference type="InterPro" id="IPR000064">
    <property type="entry name" value="NLP_P60_dom"/>
</dbReference>
<proteinExistence type="inferred from homology"/>
<dbReference type="PROSITE" id="PS51935">
    <property type="entry name" value="NLPC_P60"/>
    <property type="match status" value="1"/>
</dbReference>
<sequence length="191" mass="21314">MLNMHKLSFLFCLLICVSGCKSSKNTTSYNSSRTSEVSRASGTIPDSDTSEIVPLAPKNEADLKALGLEIVDFAQQFEGVRYKYGGTTKKGMDCSGLVYETYKAYNINLPRVSRDMANEGIKIDLEDVKAGDLLFFKTNPKRNSINHVGLVVESRVGHVEFIHSTTSKGVITSSLAERYWYHSFEEARRIL</sequence>
<dbReference type="eggNOG" id="COG0791">
    <property type="taxonomic scope" value="Bacteria"/>
</dbReference>
<evidence type="ECO:0000313" key="9">
    <source>
        <dbReference type="Proteomes" id="UP000016160"/>
    </source>
</evidence>
<accession>T2KRN2</accession>
<feature type="compositionally biased region" description="Polar residues" evidence="6">
    <location>
        <begin position="37"/>
        <end position="47"/>
    </location>
</feature>
<feature type="domain" description="NlpC/P60" evidence="7">
    <location>
        <begin position="64"/>
        <end position="191"/>
    </location>
</feature>
<comment type="similarity">
    <text evidence="1">Belongs to the peptidase C40 family.</text>
</comment>
<evidence type="ECO:0000256" key="5">
    <source>
        <dbReference type="ARBA" id="ARBA00022807"/>
    </source>
</evidence>
<evidence type="ECO:0000256" key="2">
    <source>
        <dbReference type="ARBA" id="ARBA00022670"/>
    </source>
</evidence>
<dbReference type="Proteomes" id="UP000016160">
    <property type="component" value="Chromosome"/>
</dbReference>
<gene>
    <name evidence="8" type="ORF">BN863_29670</name>
</gene>
<dbReference type="PATRIC" id="fig|1347342.6.peg.2985"/>
<dbReference type="STRING" id="1347342.BN863_29670"/>
<dbReference type="AlphaFoldDB" id="T2KRN2"/>
<feature type="region of interest" description="Disordered" evidence="6">
    <location>
        <begin position="23"/>
        <end position="49"/>
    </location>
</feature>
<dbReference type="InterPro" id="IPR038765">
    <property type="entry name" value="Papain-like_cys_pep_sf"/>
</dbReference>
<dbReference type="GO" id="GO:0008234">
    <property type="term" value="F:cysteine-type peptidase activity"/>
    <property type="evidence" value="ECO:0007669"/>
    <property type="project" value="UniProtKB-KW"/>
</dbReference>
<evidence type="ECO:0000259" key="7">
    <source>
        <dbReference type="PROSITE" id="PS51935"/>
    </source>
</evidence>
<keyword evidence="4" id="KW-0378">Hydrolase</keyword>
<evidence type="ECO:0000256" key="6">
    <source>
        <dbReference type="SAM" id="MobiDB-lite"/>
    </source>
</evidence>
<keyword evidence="3" id="KW-0732">Signal</keyword>
<dbReference type="HOGENOM" id="CLU_016043_9_2_10"/>
<dbReference type="SUPFAM" id="SSF54001">
    <property type="entry name" value="Cysteine proteinases"/>
    <property type="match status" value="1"/>
</dbReference>
<evidence type="ECO:0000256" key="4">
    <source>
        <dbReference type="ARBA" id="ARBA00022801"/>
    </source>
</evidence>
<keyword evidence="2" id="KW-0645">Protease</keyword>
<keyword evidence="5" id="KW-0788">Thiol protease</keyword>
<feature type="compositionally biased region" description="Low complexity" evidence="6">
    <location>
        <begin position="23"/>
        <end position="35"/>
    </location>
</feature>
<dbReference type="Pfam" id="PF00877">
    <property type="entry name" value="NLPC_P60"/>
    <property type="match status" value="1"/>
</dbReference>
<dbReference type="PANTHER" id="PTHR47360">
    <property type="entry name" value="MUREIN DD-ENDOPEPTIDASE MEPS/MUREIN LD-CARBOXYPEPTIDASE"/>
    <property type="match status" value="1"/>
</dbReference>
<dbReference type="EMBL" id="HG315671">
    <property type="protein sequence ID" value="CDF80679.1"/>
    <property type="molecule type" value="Genomic_DNA"/>
</dbReference>
<dbReference type="Gene3D" id="3.90.1720.10">
    <property type="entry name" value="endopeptidase domain like (from Nostoc punctiforme)"/>
    <property type="match status" value="1"/>
</dbReference>
<evidence type="ECO:0000256" key="1">
    <source>
        <dbReference type="ARBA" id="ARBA00007074"/>
    </source>
</evidence>
<evidence type="ECO:0000313" key="8">
    <source>
        <dbReference type="EMBL" id="CDF80679.1"/>
    </source>
</evidence>
<organism evidence="8 9">
    <name type="scientific">Formosa agariphila (strain DSM 15362 / KCTC 12365 / LMG 23005 / KMM 3901 / M-2Alg 35-1)</name>
    <dbReference type="NCBI Taxonomy" id="1347342"/>
    <lineage>
        <taxon>Bacteria</taxon>
        <taxon>Pseudomonadati</taxon>
        <taxon>Bacteroidota</taxon>
        <taxon>Flavobacteriia</taxon>
        <taxon>Flavobacteriales</taxon>
        <taxon>Flavobacteriaceae</taxon>
        <taxon>Formosa</taxon>
    </lineage>
</organism>
<evidence type="ECO:0000256" key="3">
    <source>
        <dbReference type="ARBA" id="ARBA00022729"/>
    </source>
</evidence>
<protein>
    <submittedName>
        <fullName evidence="8">NlpC/P60 family protein</fullName>
    </submittedName>
</protein>
<keyword evidence="9" id="KW-1185">Reference proteome</keyword>
<dbReference type="InterPro" id="IPR052062">
    <property type="entry name" value="Murein_DD/LD_carboxypeptidase"/>
</dbReference>
<dbReference type="GO" id="GO:0006508">
    <property type="term" value="P:proteolysis"/>
    <property type="evidence" value="ECO:0007669"/>
    <property type="project" value="UniProtKB-KW"/>
</dbReference>